<comment type="caution">
    <text evidence="1">The sequence shown here is derived from an EMBL/GenBank/DDBJ whole genome shotgun (WGS) entry which is preliminary data.</text>
</comment>
<gene>
    <name evidence="1" type="ORF">ATK78_0006</name>
</gene>
<dbReference type="RefSeq" id="WP_133574026.1">
    <property type="nucleotide sequence ID" value="NZ_SNYC01000001.1"/>
</dbReference>
<name>A0A4R6T1E2_9SPHI</name>
<dbReference type="OrthoDB" id="763765at2"/>
<evidence type="ECO:0000313" key="2">
    <source>
        <dbReference type="Proteomes" id="UP000295620"/>
    </source>
</evidence>
<evidence type="ECO:0000313" key="1">
    <source>
        <dbReference type="EMBL" id="TDQ12799.1"/>
    </source>
</evidence>
<organism evidence="1 2">
    <name type="scientific">Pedobacter metabolipauper</name>
    <dbReference type="NCBI Taxonomy" id="425513"/>
    <lineage>
        <taxon>Bacteria</taxon>
        <taxon>Pseudomonadati</taxon>
        <taxon>Bacteroidota</taxon>
        <taxon>Sphingobacteriia</taxon>
        <taxon>Sphingobacteriales</taxon>
        <taxon>Sphingobacteriaceae</taxon>
        <taxon>Pedobacter</taxon>
    </lineage>
</organism>
<sequence>MKKSLLISIVALIFYGCYSSSEVNDSTYVDTVDSNKLDSLKRDSLYKPTARIAYGRVMFGMTQKEYERLMPDILNKIGEYDYTFLPQYNKEGKLFGIYIQSYKETANYIDNKLLEEMENIRSVIYEKYKEPTYDWGRPEFFRFKPGKVQWQYNWKLSTKNINIGMSEEDSGSEYRAVCYIYDEPMMKEFKSAEERKLNAANKQSSNSF</sequence>
<dbReference type="EMBL" id="SNYC01000001">
    <property type="protein sequence ID" value="TDQ12799.1"/>
    <property type="molecule type" value="Genomic_DNA"/>
</dbReference>
<reference evidence="1 2" key="1">
    <citation type="submission" date="2019-03" db="EMBL/GenBank/DDBJ databases">
        <title>Genomic Encyclopedia of Archaeal and Bacterial Type Strains, Phase II (KMG-II): from individual species to whole genera.</title>
        <authorList>
            <person name="Goeker M."/>
        </authorList>
    </citation>
    <scope>NUCLEOTIDE SEQUENCE [LARGE SCALE GENOMIC DNA]</scope>
    <source>
        <strain evidence="1 2">DSM 19035</strain>
    </source>
</reference>
<dbReference type="AlphaFoldDB" id="A0A4R6T1E2"/>
<accession>A0A4R6T1E2</accession>
<proteinExistence type="predicted"/>
<dbReference type="Proteomes" id="UP000295620">
    <property type="component" value="Unassembled WGS sequence"/>
</dbReference>
<dbReference type="PROSITE" id="PS51257">
    <property type="entry name" value="PROKAR_LIPOPROTEIN"/>
    <property type="match status" value="1"/>
</dbReference>
<keyword evidence="2" id="KW-1185">Reference proteome</keyword>
<evidence type="ECO:0008006" key="3">
    <source>
        <dbReference type="Google" id="ProtNLM"/>
    </source>
</evidence>
<protein>
    <recommendedName>
        <fullName evidence="3">Lipoprotein</fullName>
    </recommendedName>
</protein>